<evidence type="ECO:0000256" key="9">
    <source>
        <dbReference type="ARBA" id="ARBA00023136"/>
    </source>
</evidence>
<keyword evidence="9" id="KW-0472">Membrane</keyword>
<keyword evidence="5" id="KW-0812">Transmembrane</keyword>
<keyword evidence="6" id="KW-0735">Signal-anchor</keyword>
<dbReference type="Proteomes" id="UP001208570">
    <property type="component" value="Unassembled WGS sequence"/>
</dbReference>
<evidence type="ECO:0000256" key="3">
    <source>
        <dbReference type="ARBA" id="ARBA00022676"/>
    </source>
</evidence>
<dbReference type="PANTHER" id="PTHR11214:SF3">
    <property type="entry name" value="BETA-1,3-GALACTOSYLTRANSFERASE 6"/>
    <property type="match status" value="1"/>
</dbReference>
<evidence type="ECO:0000256" key="10">
    <source>
        <dbReference type="RuleBase" id="RU363063"/>
    </source>
</evidence>
<dbReference type="AlphaFoldDB" id="A0AAD9MSA7"/>
<dbReference type="GO" id="GO:0016758">
    <property type="term" value="F:hexosyltransferase activity"/>
    <property type="evidence" value="ECO:0007669"/>
    <property type="project" value="InterPro"/>
</dbReference>
<comment type="similarity">
    <text evidence="2 10">Belongs to the glycosyltransferase 31 family.</text>
</comment>
<evidence type="ECO:0000313" key="11">
    <source>
        <dbReference type="EMBL" id="KAK2142001.1"/>
    </source>
</evidence>
<keyword evidence="12" id="KW-1185">Reference proteome</keyword>
<keyword evidence="7" id="KW-1133">Transmembrane helix</keyword>
<organism evidence="11 12">
    <name type="scientific">Paralvinella palmiformis</name>
    <dbReference type="NCBI Taxonomy" id="53620"/>
    <lineage>
        <taxon>Eukaryota</taxon>
        <taxon>Metazoa</taxon>
        <taxon>Spiralia</taxon>
        <taxon>Lophotrochozoa</taxon>
        <taxon>Annelida</taxon>
        <taxon>Polychaeta</taxon>
        <taxon>Sedentaria</taxon>
        <taxon>Canalipalpata</taxon>
        <taxon>Terebellida</taxon>
        <taxon>Terebelliformia</taxon>
        <taxon>Alvinellidae</taxon>
        <taxon>Paralvinella</taxon>
    </lineage>
</organism>
<dbReference type="GO" id="GO:0000139">
    <property type="term" value="C:Golgi membrane"/>
    <property type="evidence" value="ECO:0007669"/>
    <property type="project" value="UniProtKB-SubCell"/>
</dbReference>
<evidence type="ECO:0000256" key="8">
    <source>
        <dbReference type="ARBA" id="ARBA00023034"/>
    </source>
</evidence>
<name>A0AAD9MSA7_9ANNE</name>
<evidence type="ECO:0000256" key="4">
    <source>
        <dbReference type="ARBA" id="ARBA00022679"/>
    </source>
</evidence>
<reference evidence="11" key="1">
    <citation type="journal article" date="2023" name="Mol. Biol. Evol.">
        <title>Third-Generation Sequencing Reveals the Adaptive Role of the Epigenome in Three Deep-Sea Polychaetes.</title>
        <authorList>
            <person name="Perez M."/>
            <person name="Aroh O."/>
            <person name="Sun Y."/>
            <person name="Lan Y."/>
            <person name="Juniper S.K."/>
            <person name="Young C.R."/>
            <person name="Angers B."/>
            <person name="Qian P.Y."/>
        </authorList>
    </citation>
    <scope>NUCLEOTIDE SEQUENCE</scope>
    <source>
        <strain evidence="11">P08H-3</strain>
    </source>
</reference>
<dbReference type="InterPro" id="IPR002659">
    <property type="entry name" value="Glyco_trans_31"/>
</dbReference>
<gene>
    <name evidence="11" type="ORF">LSH36_1007g01008</name>
</gene>
<comment type="subcellular location">
    <subcellularLocation>
        <location evidence="1 10">Golgi apparatus membrane</location>
        <topology evidence="1 10">Single-pass type II membrane protein</topology>
    </subcellularLocation>
</comment>
<dbReference type="EC" id="2.4.1.-" evidence="10"/>
<dbReference type="PANTHER" id="PTHR11214">
    <property type="entry name" value="BETA-1,3-N-ACETYLGLUCOSAMINYLTRANSFERASE"/>
    <property type="match status" value="1"/>
</dbReference>
<evidence type="ECO:0000256" key="6">
    <source>
        <dbReference type="ARBA" id="ARBA00022968"/>
    </source>
</evidence>
<evidence type="ECO:0000256" key="1">
    <source>
        <dbReference type="ARBA" id="ARBA00004323"/>
    </source>
</evidence>
<evidence type="ECO:0000256" key="7">
    <source>
        <dbReference type="ARBA" id="ARBA00022989"/>
    </source>
</evidence>
<evidence type="ECO:0000256" key="2">
    <source>
        <dbReference type="ARBA" id="ARBA00008661"/>
    </source>
</evidence>
<comment type="caution">
    <text evidence="11">The sequence shown here is derived from an EMBL/GenBank/DDBJ whole genome shotgun (WGS) entry which is preliminary data.</text>
</comment>
<keyword evidence="4" id="KW-0808">Transferase</keyword>
<sequence>MYPLGLTGNENMVAPPGIVLERSNTFLKAVIGQRREPFTVGIGSVCLLGIGCVSSTPITINLLIQSYLLSEPSQSDYQDVMKYNGIDVSLVHESTIFLFVLQSKDSNREKRKRIRHTWSNRRVYNDYYHNPIYVIFTLGLPTHFSISNKPDPILRDVIEEAHKTKDILLLNMIDMHNNLTIKGFLTMLWIESRGL</sequence>
<keyword evidence="3 10" id="KW-0328">Glycosyltransferase</keyword>
<evidence type="ECO:0000313" key="12">
    <source>
        <dbReference type="Proteomes" id="UP001208570"/>
    </source>
</evidence>
<dbReference type="EMBL" id="JAODUP010001007">
    <property type="protein sequence ID" value="KAK2142001.1"/>
    <property type="molecule type" value="Genomic_DNA"/>
</dbReference>
<accession>A0AAD9MSA7</accession>
<dbReference type="GO" id="GO:0006493">
    <property type="term" value="P:protein O-linked glycosylation"/>
    <property type="evidence" value="ECO:0007669"/>
    <property type="project" value="TreeGrafter"/>
</dbReference>
<proteinExistence type="inferred from homology"/>
<protein>
    <recommendedName>
        <fullName evidence="10">Hexosyltransferase</fullName>
        <ecNumber evidence="10">2.4.1.-</ecNumber>
    </recommendedName>
</protein>
<dbReference type="Pfam" id="PF01762">
    <property type="entry name" value="Galactosyl_T"/>
    <property type="match status" value="1"/>
</dbReference>
<evidence type="ECO:0000256" key="5">
    <source>
        <dbReference type="ARBA" id="ARBA00022692"/>
    </source>
</evidence>
<keyword evidence="8 10" id="KW-0333">Golgi apparatus</keyword>